<dbReference type="AlphaFoldDB" id="A0A9D2SEF9"/>
<organism evidence="4 5">
    <name type="scientific">Candidatus Eisenbergiella merdigallinarum</name>
    <dbReference type="NCBI Taxonomy" id="2838552"/>
    <lineage>
        <taxon>Bacteria</taxon>
        <taxon>Bacillati</taxon>
        <taxon>Bacillota</taxon>
        <taxon>Clostridia</taxon>
        <taxon>Lachnospirales</taxon>
        <taxon>Lachnospiraceae</taxon>
        <taxon>Eisenbergiella</taxon>
    </lineage>
</organism>
<keyword evidence="1 2" id="KW-0238">DNA-binding</keyword>
<dbReference type="Proteomes" id="UP000886883">
    <property type="component" value="Unassembled WGS sequence"/>
</dbReference>
<evidence type="ECO:0000256" key="1">
    <source>
        <dbReference type="ARBA" id="ARBA00023125"/>
    </source>
</evidence>
<evidence type="ECO:0000313" key="4">
    <source>
        <dbReference type="EMBL" id="HJB91627.1"/>
    </source>
</evidence>
<dbReference type="PANTHER" id="PTHR30055">
    <property type="entry name" value="HTH-TYPE TRANSCRIPTIONAL REGULATOR RUTR"/>
    <property type="match status" value="1"/>
</dbReference>
<dbReference type="EMBL" id="DWXE01000037">
    <property type="protein sequence ID" value="HJB91627.1"/>
    <property type="molecule type" value="Genomic_DNA"/>
</dbReference>
<feature type="DNA-binding region" description="H-T-H motif" evidence="2">
    <location>
        <begin position="18"/>
        <end position="37"/>
    </location>
</feature>
<dbReference type="InterPro" id="IPR036271">
    <property type="entry name" value="Tet_transcr_reg_TetR-rel_C_sf"/>
</dbReference>
<dbReference type="GO" id="GO:0003700">
    <property type="term" value="F:DNA-binding transcription factor activity"/>
    <property type="evidence" value="ECO:0007669"/>
    <property type="project" value="TreeGrafter"/>
</dbReference>
<dbReference type="PROSITE" id="PS01081">
    <property type="entry name" value="HTH_TETR_1"/>
    <property type="match status" value="1"/>
</dbReference>
<accession>A0A9D2SEF9</accession>
<dbReference type="InterPro" id="IPR001647">
    <property type="entry name" value="HTH_TetR"/>
</dbReference>
<dbReference type="SUPFAM" id="SSF48498">
    <property type="entry name" value="Tetracyclin repressor-like, C-terminal domain"/>
    <property type="match status" value="1"/>
</dbReference>
<dbReference type="SUPFAM" id="SSF46689">
    <property type="entry name" value="Homeodomain-like"/>
    <property type="match status" value="1"/>
</dbReference>
<dbReference type="PRINTS" id="PR00455">
    <property type="entry name" value="HTHTETR"/>
</dbReference>
<dbReference type="Pfam" id="PF00440">
    <property type="entry name" value="TetR_N"/>
    <property type="match status" value="1"/>
</dbReference>
<dbReference type="InterPro" id="IPR050109">
    <property type="entry name" value="HTH-type_TetR-like_transc_reg"/>
</dbReference>
<proteinExistence type="predicted"/>
<reference evidence="4" key="1">
    <citation type="journal article" date="2021" name="PeerJ">
        <title>Extensive microbial diversity within the chicken gut microbiome revealed by metagenomics and culture.</title>
        <authorList>
            <person name="Gilroy R."/>
            <person name="Ravi A."/>
            <person name="Getino M."/>
            <person name="Pursley I."/>
            <person name="Horton D.L."/>
            <person name="Alikhan N.F."/>
            <person name="Baker D."/>
            <person name="Gharbi K."/>
            <person name="Hall N."/>
            <person name="Watson M."/>
            <person name="Adriaenssens E.M."/>
            <person name="Foster-Nyarko E."/>
            <person name="Jarju S."/>
            <person name="Secka A."/>
            <person name="Antonio M."/>
            <person name="Oren A."/>
            <person name="Chaudhuri R.R."/>
            <person name="La Ragione R."/>
            <person name="Hildebrand F."/>
            <person name="Pallen M.J."/>
        </authorList>
    </citation>
    <scope>NUCLEOTIDE SEQUENCE</scope>
    <source>
        <strain evidence="4">USAMLcec3-2134</strain>
    </source>
</reference>
<reference evidence="4" key="2">
    <citation type="submission" date="2021-04" db="EMBL/GenBank/DDBJ databases">
        <authorList>
            <person name="Gilroy R."/>
        </authorList>
    </citation>
    <scope>NUCLEOTIDE SEQUENCE</scope>
    <source>
        <strain evidence="4">USAMLcec3-2134</strain>
    </source>
</reference>
<dbReference type="PROSITE" id="PS50977">
    <property type="entry name" value="HTH_TETR_2"/>
    <property type="match status" value="1"/>
</dbReference>
<protein>
    <submittedName>
        <fullName evidence="4">TetR/AcrR family transcriptional regulator</fullName>
    </submittedName>
</protein>
<feature type="domain" description="HTH tetR-type" evidence="3">
    <location>
        <begin position="1"/>
        <end position="55"/>
    </location>
</feature>
<evidence type="ECO:0000259" key="3">
    <source>
        <dbReference type="PROSITE" id="PS50977"/>
    </source>
</evidence>
<dbReference type="GO" id="GO:0000976">
    <property type="term" value="F:transcription cis-regulatory region binding"/>
    <property type="evidence" value="ECO:0007669"/>
    <property type="project" value="TreeGrafter"/>
</dbReference>
<gene>
    <name evidence="4" type="ORF">H9763_09235</name>
</gene>
<comment type="caution">
    <text evidence="4">The sequence shown here is derived from an EMBL/GenBank/DDBJ whole genome shotgun (WGS) entry which is preliminary data.</text>
</comment>
<evidence type="ECO:0000256" key="2">
    <source>
        <dbReference type="PROSITE-ProRule" id="PRU00335"/>
    </source>
</evidence>
<dbReference type="PANTHER" id="PTHR30055:SF226">
    <property type="entry name" value="HTH-TYPE TRANSCRIPTIONAL REGULATOR PKSA"/>
    <property type="match status" value="1"/>
</dbReference>
<dbReference type="Gene3D" id="1.10.357.10">
    <property type="entry name" value="Tetracycline Repressor, domain 2"/>
    <property type="match status" value="1"/>
</dbReference>
<dbReference type="InterPro" id="IPR009057">
    <property type="entry name" value="Homeodomain-like_sf"/>
</dbReference>
<evidence type="ECO:0000313" key="5">
    <source>
        <dbReference type="Proteomes" id="UP000886883"/>
    </source>
</evidence>
<name>A0A9D2SEF9_9FIRM</name>
<sequence>MINAALKVFSKNSYRHASTDEVVKEAGISKGLLFHYFGSKAGLYEFLFDYSVRFMLLELSREVDRSETDFFELIRQMERARMQVMKLYPYMQQFLNLCLKETCPEAERIAERRADYEERMLSYTRQPDYSVFAGIGEPERALGLVRYTIAGITEEMSGRYDFTPEKLYEEICSYLDILRRMTYPDLRSALPTEKEEHDL</sequence>
<dbReference type="InterPro" id="IPR023772">
    <property type="entry name" value="DNA-bd_HTH_TetR-type_CS"/>
</dbReference>